<organism evidence="3">
    <name type="scientific">Ostreococcus mediterraneus</name>
    <dbReference type="NCBI Taxonomy" id="1486918"/>
    <lineage>
        <taxon>Eukaryota</taxon>
        <taxon>Viridiplantae</taxon>
        <taxon>Chlorophyta</taxon>
        <taxon>Mamiellophyceae</taxon>
        <taxon>Mamiellales</taxon>
        <taxon>Bathycoccaceae</taxon>
        <taxon>Ostreococcus</taxon>
    </lineage>
</organism>
<keyword evidence="2" id="KW-0812">Transmembrane</keyword>
<feature type="transmembrane region" description="Helical" evidence="2">
    <location>
        <begin position="76"/>
        <end position="100"/>
    </location>
</feature>
<evidence type="ECO:0000256" key="2">
    <source>
        <dbReference type="SAM" id="Phobius"/>
    </source>
</evidence>
<sequence>MTISTTMRAMTAMPPPTMTTTRKHRAARRSVNVKACAALKSENARQQALVASTSALTLAASTPAFAGDLFGPEYAGAFQVGGLILAVGVAGISALLLPFITGTLNPIQMAINLGVIEGEVSNERKFKRNGEPMEHGGKFGHKWYKTDAYCNGKYIDFAGVQKSVAAEEKAKLSVKR</sequence>
<evidence type="ECO:0000313" key="3">
    <source>
        <dbReference type="EMBL" id="CAD8810598.1"/>
    </source>
</evidence>
<gene>
    <name evidence="3" type="ORF">OMED0930_LOCUS1692</name>
</gene>
<evidence type="ECO:0000256" key="1">
    <source>
        <dbReference type="SAM" id="MobiDB-lite"/>
    </source>
</evidence>
<name>A0A7S0WBH1_9CHLO</name>
<dbReference type="EMBL" id="HBFO01002442">
    <property type="protein sequence ID" value="CAD8810598.1"/>
    <property type="molecule type" value="Transcribed_RNA"/>
</dbReference>
<keyword evidence="2" id="KW-1133">Transmembrane helix</keyword>
<feature type="region of interest" description="Disordered" evidence="1">
    <location>
        <begin position="1"/>
        <end position="26"/>
    </location>
</feature>
<keyword evidence="2" id="KW-0472">Membrane</keyword>
<reference evidence="3" key="1">
    <citation type="submission" date="2021-01" db="EMBL/GenBank/DDBJ databases">
        <authorList>
            <person name="Corre E."/>
            <person name="Pelletier E."/>
            <person name="Niang G."/>
            <person name="Scheremetjew M."/>
            <person name="Finn R."/>
            <person name="Kale V."/>
            <person name="Holt S."/>
            <person name="Cochrane G."/>
            <person name="Meng A."/>
            <person name="Brown T."/>
            <person name="Cohen L."/>
        </authorList>
    </citation>
    <scope>NUCLEOTIDE SEQUENCE</scope>
    <source>
        <strain evidence="3">Clade-D-RCC1621</strain>
    </source>
</reference>
<protein>
    <submittedName>
        <fullName evidence="3">Uncharacterized protein</fullName>
    </submittedName>
</protein>
<proteinExistence type="predicted"/>
<accession>A0A7S0WBH1</accession>
<feature type="compositionally biased region" description="Low complexity" evidence="1">
    <location>
        <begin position="1"/>
        <end position="12"/>
    </location>
</feature>
<dbReference type="AlphaFoldDB" id="A0A7S0WBH1"/>